<dbReference type="Proteomes" id="UP001162972">
    <property type="component" value="Chromosome 3"/>
</dbReference>
<dbReference type="AlphaFoldDB" id="A0AAD6K1T0"/>
<reference evidence="1 2" key="1">
    <citation type="journal article" date="2023" name="Int. J. Mol. Sci.">
        <title>De Novo Assembly and Annotation of 11 Diverse Shrub Willow (Salix) Genomes Reveals Novel Gene Organization in Sex-Linked Regions.</title>
        <authorList>
            <person name="Hyden B."/>
            <person name="Feng K."/>
            <person name="Yates T.B."/>
            <person name="Jawdy S."/>
            <person name="Cereghino C."/>
            <person name="Smart L.B."/>
            <person name="Muchero W."/>
        </authorList>
    </citation>
    <scope>NUCLEOTIDE SEQUENCE [LARGE SCALE GENOMIC DNA]</scope>
    <source>
        <tissue evidence="1">Shoot tip</tissue>
    </source>
</reference>
<name>A0AAD6K1T0_9ROSI</name>
<keyword evidence="2" id="KW-1185">Reference proteome</keyword>
<sequence length="128" mass="14361">MEAEAASKSNRKMKTIAGQLDPPFFEMLMQCHMNDGVFSEEMIGLEMSNLQISIANSVFSIKCGSTAGLLIIGKFAPDRFRLATNQFHRRRLRSRAILVAHNQHLAHASAVKFQMTPMGFIGINLVWH</sequence>
<feature type="non-terminal residue" evidence="1">
    <location>
        <position position="1"/>
    </location>
</feature>
<gene>
    <name evidence="1" type="ORF">OIU84_003389</name>
</gene>
<organism evidence="1 2">
    <name type="scientific">Salix udensis</name>
    <dbReference type="NCBI Taxonomy" id="889485"/>
    <lineage>
        <taxon>Eukaryota</taxon>
        <taxon>Viridiplantae</taxon>
        <taxon>Streptophyta</taxon>
        <taxon>Embryophyta</taxon>
        <taxon>Tracheophyta</taxon>
        <taxon>Spermatophyta</taxon>
        <taxon>Magnoliopsida</taxon>
        <taxon>eudicotyledons</taxon>
        <taxon>Gunneridae</taxon>
        <taxon>Pentapetalae</taxon>
        <taxon>rosids</taxon>
        <taxon>fabids</taxon>
        <taxon>Malpighiales</taxon>
        <taxon>Salicaceae</taxon>
        <taxon>Saliceae</taxon>
        <taxon>Salix</taxon>
    </lineage>
</organism>
<dbReference type="EMBL" id="JAPFFJ010000012">
    <property type="protein sequence ID" value="KAJ6414382.1"/>
    <property type="molecule type" value="Genomic_DNA"/>
</dbReference>
<evidence type="ECO:0000313" key="1">
    <source>
        <dbReference type="EMBL" id="KAJ6414382.1"/>
    </source>
</evidence>
<accession>A0AAD6K1T0</accession>
<protein>
    <submittedName>
        <fullName evidence="1">Uncharacterized protein</fullName>
    </submittedName>
</protein>
<evidence type="ECO:0000313" key="2">
    <source>
        <dbReference type="Proteomes" id="UP001162972"/>
    </source>
</evidence>
<proteinExistence type="predicted"/>
<comment type="caution">
    <text evidence="1">The sequence shown here is derived from an EMBL/GenBank/DDBJ whole genome shotgun (WGS) entry which is preliminary data.</text>
</comment>